<gene>
    <name evidence="2" type="ORF">PHPALM_6583</name>
</gene>
<dbReference type="Proteomes" id="UP000237271">
    <property type="component" value="Unassembled WGS sequence"/>
</dbReference>
<evidence type="ECO:0000313" key="2">
    <source>
        <dbReference type="EMBL" id="POM76206.1"/>
    </source>
</evidence>
<sequence length="604" mass="68104">MVTTHYYYLKPGVLGTSGFAYCTDQPTSEAKIEVERLPTGRWCDLESRTVSLPLASISGRGVSEQEAKLGLGTYIGSSVCVAHLWDGAADRWKYDTVTGYQWKADPGRRVLSVTSSNGNFDFVYDEELLQDLAVEIYAMRLCEGKPVLLLMPAELRSIHDAAYQLFHARGRTAVGSLKTISRRLALVPVQESGAVPLLDITSLEILQVSAKYALDFVFYHDGGRRAPPSVKLGESIFAEPDRSRVPPTDGTTAVLPVVNPLPRDRLEESDDDSETGETQQRNASSSKRTREHDLMDFGVRAHARLRNDVPHANRPRYLSDPIPSEVGGKGQFRATRPQNTAQIELLVFLPHPAVLKVLFCVGIWDARLSVLHFGRIETSSRRQRLAEHDMCDFSSSTSLPQPGRAEGLDDIIAALDVLALPVEEVYQPFAGRVIPAARKFFLRQKAFYNEYDRDTLDDIVIWIDERLEKIRTYIVLGSLDSCDSIQDEFNIAHESYVQVQNLIRERQYAALKHNQKRNTMNQRRPDARDRNQTKRVPKHVLSALPLENHKKLCMPFLSNQGCRGRGTQCSYFTRGHFRTCRLPDVVRDFIVANYGALKHEYEGL</sequence>
<proteinExistence type="predicted"/>
<feature type="region of interest" description="Disordered" evidence="1">
    <location>
        <begin position="240"/>
        <end position="293"/>
    </location>
</feature>
<feature type="compositionally biased region" description="Polar residues" evidence="1">
    <location>
        <begin position="276"/>
        <end position="286"/>
    </location>
</feature>
<accession>A0A2P4YEI1</accession>
<name>A0A2P4YEI1_9STRA</name>
<organism evidence="2 3">
    <name type="scientific">Phytophthora palmivora</name>
    <dbReference type="NCBI Taxonomy" id="4796"/>
    <lineage>
        <taxon>Eukaryota</taxon>
        <taxon>Sar</taxon>
        <taxon>Stramenopiles</taxon>
        <taxon>Oomycota</taxon>
        <taxon>Peronosporomycetes</taxon>
        <taxon>Peronosporales</taxon>
        <taxon>Peronosporaceae</taxon>
        <taxon>Phytophthora</taxon>
    </lineage>
</organism>
<keyword evidence="3" id="KW-1185">Reference proteome</keyword>
<dbReference type="OrthoDB" id="117937at2759"/>
<dbReference type="EMBL" id="NCKW01003505">
    <property type="protein sequence ID" value="POM76206.1"/>
    <property type="molecule type" value="Genomic_DNA"/>
</dbReference>
<evidence type="ECO:0000313" key="3">
    <source>
        <dbReference type="Proteomes" id="UP000237271"/>
    </source>
</evidence>
<evidence type="ECO:0000256" key="1">
    <source>
        <dbReference type="SAM" id="MobiDB-lite"/>
    </source>
</evidence>
<comment type="caution">
    <text evidence="2">The sequence shown here is derived from an EMBL/GenBank/DDBJ whole genome shotgun (WGS) entry which is preliminary data.</text>
</comment>
<reference evidence="2 3" key="1">
    <citation type="journal article" date="2017" name="Genome Biol. Evol.">
        <title>Phytophthora megakarya and P. palmivora, closely related causal agents of cacao black pod rot, underwent increases in genome sizes and gene numbers by different mechanisms.</title>
        <authorList>
            <person name="Ali S.S."/>
            <person name="Shao J."/>
            <person name="Lary D.J."/>
            <person name="Kronmiller B."/>
            <person name="Shen D."/>
            <person name="Strem M.D."/>
            <person name="Amoako-Attah I."/>
            <person name="Akrofi A.Y."/>
            <person name="Begoude B.A."/>
            <person name="Ten Hoopen G.M."/>
            <person name="Coulibaly K."/>
            <person name="Kebe B.I."/>
            <person name="Melnick R.L."/>
            <person name="Guiltinan M.J."/>
            <person name="Tyler B.M."/>
            <person name="Meinhardt L.W."/>
            <person name="Bailey B.A."/>
        </authorList>
    </citation>
    <scope>NUCLEOTIDE SEQUENCE [LARGE SCALE GENOMIC DNA]</scope>
    <source>
        <strain evidence="3">sbr112.9</strain>
    </source>
</reference>
<protein>
    <submittedName>
        <fullName evidence="2">Uncharacterized protein</fullName>
    </submittedName>
</protein>
<dbReference type="AlphaFoldDB" id="A0A2P4YEI1"/>